<sequence length="69" mass="7576">MAPRAAVHRLGYERFSSAERTVAPIAKDDESARRGWTGSMSAFTSAIHELLRGSSRIRGDSRAMCELPP</sequence>
<evidence type="ECO:0000313" key="1">
    <source>
        <dbReference type="EMBL" id="QUC23316.1"/>
    </source>
</evidence>
<dbReference type="KEGG" id="uvi:66068334"/>
<dbReference type="EMBL" id="CP072758">
    <property type="protein sequence ID" value="QUC23316.1"/>
    <property type="molecule type" value="Genomic_DNA"/>
</dbReference>
<dbReference type="GeneID" id="66068334"/>
<proteinExistence type="predicted"/>
<dbReference type="AlphaFoldDB" id="A0A8E5MKX7"/>
<gene>
    <name evidence="1" type="ORF">UV8b_07557</name>
</gene>
<evidence type="ECO:0000313" key="2">
    <source>
        <dbReference type="Proteomes" id="UP000027002"/>
    </source>
</evidence>
<protein>
    <submittedName>
        <fullName evidence="1">Uncharacterized protein</fullName>
    </submittedName>
</protein>
<keyword evidence="2" id="KW-1185">Reference proteome</keyword>
<reference evidence="1" key="1">
    <citation type="submission" date="2020-03" db="EMBL/GenBank/DDBJ databases">
        <title>A mixture of massive structural variations and highly conserved coding sequences in Ustilaginoidea virens genome.</title>
        <authorList>
            <person name="Zhang K."/>
            <person name="Zhao Z."/>
            <person name="Zhang Z."/>
            <person name="Li Y."/>
            <person name="Hsiang T."/>
            <person name="Sun W."/>
        </authorList>
    </citation>
    <scope>NUCLEOTIDE SEQUENCE</scope>
    <source>
        <strain evidence="1">UV-8b</strain>
    </source>
</reference>
<dbReference type="Proteomes" id="UP000027002">
    <property type="component" value="Chromosome 6"/>
</dbReference>
<organism evidence="1 2">
    <name type="scientific">Ustilaginoidea virens</name>
    <name type="common">Rice false smut fungus</name>
    <name type="synonym">Villosiclava virens</name>
    <dbReference type="NCBI Taxonomy" id="1159556"/>
    <lineage>
        <taxon>Eukaryota</taxon>
        <taxon>Fungi</taxon>
        <taxon>Dikarya</taxon>
        <taxon>Ascomycota</taxon>
        <taxon>Pezizomycotina</taxon>
        <taxon>Sordariomycetes</taxon>
        <taxon>Hypocreomycetidae</taxon>
        <taxon>Hypocreales</taxon>
        <taxon>Clavicipitaceae</taxon>
        <taxon>Ustilaginoidea</taxon>
    </lineage>
</organism>
<dbReference type="RefSeq" id="XP_043000989.1">
    <property type="nucleotide sequence ID" value="XM_043145054.1"/>
</dbReference>
<name>A0A8E5MKX7_USTVR</name>
<accession>A0A8E5MKX7</accession>